<dbReference type="InterPro" id="IPR004843">
    <property type="entry name" value="Calcineurin-like_PHP"/>
</dbReference>
<dbReference type="CDD" id="cd00845">
    <property type="entry name" value="MPP_UshA_N_like"/>
    <property type="match status" value="1"/>
</dbReference>
<dbReference type="RefSeq" id="WP_037548473.1">
    <property type="nucleotide sequence ID" value="NZ_JNUP01000065.1"/>
</dbReference>
<evidence type="ECO:0000313" key="6">
    <source>
        <dbReference type="Proteomes" id="UP000029692"/>
    </source>
</evidence>
<name>A0A098QZ41_9SPIO</name>
<dbReference type="PANTHER" id="PTHR11575">
    <property type="entry name" value="5'-NUCLEOTIDASE-RELATED"/>
    <property type="match status" value="1"/>
</dbReference>
<dbReference type="GO" id="GO:0009166">
    <property type="term" value="P:nucleotide catabolic process"/>
    <property type="evidence" value="ECO:0007669"/>
    <property type="project" value="InterPro"/>
</dbReference>
<keyword evidence="2" id="KW-0547">Nucleotide-binding</keyword>
<dbReference type="GO" id="GO:0000166">
    <property type="term" value="F:nucleotide binding"/>
    <property type="evidence" value="ECO:0007669"/>
    <property type="project" value="UniProtKB-KW"/>
</dbReference>
<proteinExistence type="inferred from homology"/>
<dbReference type="InterPro" id="IPR008334">
    <property type="entry name" value="5'-Nucleotdase_C"/>
</dbReference>
<dbReference type="SUPFAM" id="SSF56300">
    <property type="entry name" value="Metallo-dependent phosphatases"/>
    <property type="match status" value="1"/>
</dbReference>
<comment type="similarity">
    <text evidence="2">Belongs to the 5'-nucleotidase family.</text>
</comment>
<evidence type="ECO:0000259" key="4">
    <source>
        <dbReference type="Pfam" id="PF02872"/>
    </source>
</evidence>
<organism evidence="5 6">
    <name type="scientific">Spirochaeta lutea</name>
    <dbReference type="NCBI Taxonomy" id="1480694"/>
    <lineage>
        <taxon>Bacteria</taxon>
        <taxon>Pseudomonadati</taxon>
        <taxon>Spirochaetota</taxon>
        <taxon>Spirochaetia</taxon>
        <taxon>Spirochaetales</taxon>
        <taxon>Spirochaetaceae</taxon>
        <taxon>Spirochaeta</taxon>
    </lineage>
</organism>
<dbReference type="InterPro" id="IPR006179">
    <property type="entry name" value="5_nucleotidase/apyrase"/>
</dbReference>
<reference evidence="5 6" key="1">
    <citation type="submission" date="2014-05" db="EMBL/GenBank/DDBJ databases">
        <title>De novo Genome Sequence of Spirocheata sp.</title>
        <authorList>
            <person name="Shivani Y."/>
            <person name="Subhash Y."/>
            <person name="Tushar L."/>
            <person name="Sasikala C."/>
            <person name="Ramana C.V."/>
        </authorList>
    </citation>
    <scope>NUCLEOTIDE SEQUENCE [LARGE SCALE GENOMIC DNA]</scope>
    <source>
        <strain evidence="5 6">JC230</strain>
    </source>
</reference>
<dbReference type="PRINTS" id="PR01607">
    <property type="entry name" value="APYRASEFAMLY"/>
</dbReference>
<feature type="domain" description="Calcineurin-like phosphoesterase" evidence="3">
    <location>
        <begin position="31"/>
        <end position="236"/>
    </location>
</feature>
<dbReference type="InterPro" id="IPR029052">
    <property type="entry name" value="Metallo-depent_PP-like"/>
</dbReference>
<feature type="signal peptide" evidence="2">
    <location>
        <begin position="1"/>
        <end position="27"/>
    </location>
</feature>
<keyword evidence="6" id="KW-1185">Reference proteome</keyword>
<dbReference type="AlphaFoldDB" id="A0A098QZ41"/>
<gene>
    <name evidence="5" type="ORF">DC28_10970</name>
</gene>
<sequence length="501" mass="53515">MKRNYLMRAGVLAALVLFLAMPIVGQAAEITIFHFNDTHSRVEEGPYDGMGLAKLSAFIKAERSNNENVLVFDAGDTFHGQTIATLVQGESIARIMNGIGVDAMAPGNHDFNYGQARLLELDEETDYPILAANVLKNGAPILTPYTFFDVADLRIAVFGIATPETTYKTHPDNVRGLDFLDPVDAAKELVPQLREQADVVIGIVHLGVDPDSFHTSTRLAKEVPGIDLLIDGHSHTTLEEGLWEGETLIVQAGEYDKNLGKVTLRVQGSTTNLTASIITKEEAEGITPDPAVTAIISEVKESIEAMTSEVIGSTRVTLNGERGDVRAGETNLGNLITDAVLDATGADIVITNGGGIRASIPQGQITVGDVITVLPFGNYIITKEIAGADILAALEHGIDSYPETKGAFPHVAGIEVVFDGTAQPGNRLISVTLDGQPLDPEETYVLATNDFMAAGGDEYTMFTQAPVVGNFDGLDEILIEYIQKTGSVAPQVDGRMKTGSR</sequence>
<dbReference type="Gene3D" id="3.60.21.10">
    <property type="match status" value="1"/>
</dbReference>
<keyword evidence="1 2" id="KW-0732">Signal</keyword>
<dbReference type="STRING" id="1480694.DC28_10970"/>
<dbReference type="eggNOG" id="COG0737">
    <property type="taxonomic scope" value="Bacteria"/>
</dbReference>
<dbReference type="EMBL" id="JNUP01000065">
    <property type="protein sequence ID" value="KGE71752.1"/>
    <property type="molecule type" value="Genomic_DNA"/>
</dbReference>
<dbReference type="Pfam" id="PF00149">
    <property type="entry name" value="Metallophos"/>
    <property type="match status" value="1"/>
</dbReference>
<dbReference type="SUPFAM" id="SSF55816">
    <property type="entry name" value="5'-nucleotidase (syn. UDP-sugar hydrolase), C-terminal domain"/>
    <property type="match status" value="1"/>
</dbReference>
<feature type="domain" description="5'-Nucleotidase C-terminal" evidence="4">
    <location>
        <begin position="310"/>
        <end position="463"/>
    </location>
</feature>
<dbReference type="InterPro" id="IPR036907">
    <property type="entry name" value="5'-Nucleotdase_C_sf"/>
</dbReference>
<keyword evidence="2" id="KW-0378">Hydrolase</keyword>
<accession>A0A098QZ41</accession>
<evidence type="ECO:0000256" key="2">
    <source>
        <dbReference type="RuleBase" id="RU362119"/>
    </source>
</evidence>
<dbReference type="Pfam" id="PF02872">
    <property type="entry name" value="5_nucleotid_C"/>
    <property type="match status" value="1"/>
</dbReference>
<dbReference type="Proteomes" id="UP000029692">
    <property type="component" value="Unassembled WGS sequence"/>
</dbReference>
<dbReference type="PANTHER" id="PTHR11575:SF24">
    <property type="entry name" value="5'-NUCLEOTIDASE"/>
    <property type="match status" value="1"/>
</dbReference>
<protein>
    <submittedName>
        <fullName evidence="5">5'-nucleotidase</fullName>
    </submittedName>
</protein>
<dbReference type="GO" id="GO:0016787">
    <property type="term" value="F:hydrolase activity"/>
    <property type="evidence" value="ECO:0007669"/>
    <property type="project" value="UniProtKB-KW"/>
</dbReference>
<evidence type="ECO:0000256" key="1">
    <source>
        <dbReference type="ARBA" id="ARBA00022729"/>
    </source>
</evidence>
<dbReference type="Gene3D" id="3.90.780.10">
    <property type="entry name" value="5'-Nucleotidase, C-terminal domain"/>
    <property type="match status" value="1"/>
</dbReference>
<comment type="caution">
    <text evidence="5">The sequence shown here is derived from an EMBL/GenBank/DDBJ whole genome shotgun (WGS) entry which is preliminary data.</text>
</comment>
<feature type="chain" id="PRO_5005108256" evidence="2">
    <location>
        <begin position="28"/>
        <end position="501"/>
    </location>
</feature>
<evidence type="ECO:0000313" key="5">
    <source>
        <dbReference type="EMBL" id="KGE71752.1"/>
    </source>
</evidence>
<evidence type="ECO:0000259" key="3">
    <source>
        <dbReference type="Pfam" id="PF00149"/>
    </source>
</evidence>